<dbReference type="InterPro" id="IPR002104">
    <property type="entry name" value="Integrase_catalytic"/>
</dbReference>
<dbReference type="InterPro" id="IPR011010">
    <property type="entry name" value="DNA_brk_join_enz"/>
</dbReference>
<organism evidence="8 9">
    <name type="scientific">Salarchaeum japonicum</name>
    <dbReference type="NCBI Taxonomy" id="555573"/>
    <lineage>
        <taxon>Archaea</taxon>
        <taxon>Methanobacteriati</taxon>
        <taxon>Methanobacteriota</taxon>
        <taxon>Stenosarchaea group</taxon>
        <taxon>Halobacteria</taxon>
        <taxon>Halobacteriales</taxon>
        <taxon>Halobacteriaceae</taxon>
    </lineage>
</organism>
<dbReference type="GO" id="GO:0015074">
    <property type="term" value="P:DNA integration"/>
    <property type="evidence" value="ECO:0007669"/>
    <property type="project" value="UniProtKB-KW"/>
</dbReference>
<reference evidence="8 9" key="1">
    <citation type="journal article" date="2019" name="Int. J. Syst. Evol. Microbiol.">
        <title>The Global Catalogue of Microorganisms (GCM) 10K type strain sequencing project: providing services to taxonomists for standard genome sequencing and annotation.</title>
        <authorList>
            <consortium name="The Broad Institute Genomics Platform"/>
            <consortium name="The Broad Institute Genome Sequencing Center for Infectious Disease"/>
            <person name="Wu L."/>
            <person name="Ma J."/>
        </authorList>
    </citation>
    <scope>NUCLEOTIDE SEQUENCE [LARGE SCALE GENOMIC DNA]</scope>
    <source>
        <strain evidence="8 9">JCM 16327</strain>
    </source>
</reference>
<dbReference type="Gene3D" id="1.10.150.130">
    <property type="match status" value="1"/>
</dbReference>
<sequence>MCKFYCKSLSGCAELWEVGAGGREKQYGHTAAAARSNHIMKVDDCALNRRTQGSDTLPERNLRVSARAVQFHFHHAYGSCLSGQRENNTSSPAHSRPIGTPLLWEVGGVPAVAVSPRQTGRETPGLPYQRDTMDYDNQRQETSESSESNDDLQPLPPEEGVTRFLRHREPSVRDSTLSNARTRLRYFTEWCEEREIENLNTLTGRDLADFVAWRREDIAAITLQKQLSTIRVALRWWADIEAVRDGLAEKVHAPELPDGANSRDVHLKPARADRMLEHYGTYQPGSREHVLLALLWRTGMRRGALRSLDEDDLRPDDHAVVLRHRIEEGTRLKNGESGERWVYLGPRWYQVVERYVQNPNRPDVTDESGRSPLLTTRKGRPTGDTIYANVCRLTQPCEIGRECPHDRDPGTCEARGVDGHPARCPSSRSPHAIRRGAITHHLNQDTPPETVSERMDVSLDVLYEHYDARTEREKMDVRREQLPGGE</sequence>
<protein>
    <recommendedName>
        <fullName evidence="10">Integrase</fullName>
    </recommendedName>
</protein>
<gene>
    <name evidence="8" type="ORF">GCM10009019_13780</name>
</gene>
<dbReference type="InterPro" id="IPR010998">
    <property type="entry name" value="Integrase_recombinase_N"/>
</dbReference>
<keyword evidence="9" id="KW-1185">Reference proteome</keyword>
<dbReference type="CDD" id="cd00397">
    <property type="entry name" value="DNA_BRE_C"/>
    <property type="match status" value="1"/>
</dbReference>
<name>A0AAV3T0K7_9EURY</name>
<feature type="region of interest" description="Disordered" evidence="5">
    <location>
        <begin position="113"/>
        <end position="167"/>
    </location>
</feature>
<feature type="domain" description="Tyr recombinase" evidence="6">
    <location>
        <begin position="262"/>
        <end position="479"/>
    </location>
</feature>
<evidence type="ECO:0000313" key="8">
    <source>
        <dbReference type="EMBL" id="GAA0651953.1"/>
    </source>
</evidence>
<dbReference type="EMBL" id="BAAADU010000002">
    <property type="protein sequence ID" value="GAA0651953.1"/>
    <property type="molecule type" value="Genomic_DNA"/>
</dbReference>
<dbReference type="InterPro" id="IPR004107">
    <property type="entry name" value="Integrase_SAM-like_N"/>
</dbReference>
<dbReference type="Gene3D" id="1.10.443.10">
    <property type="entry name" value="Intergrase catalytic core"/>
    <property type="match status" value="1"/>
</dbReference>
<dbReference type="PANTHER" id="PTHR30349">
    <property type="entry name" value="PHAGE INTEGRASE-RELATED"/>
    <property type="match status" value="1"/>
</dbReference>
<feature type="compositionally biased region" description="Polar residues" evidence="5">
    <location>
        <begin position="82"/>
        <end position="93"/>
    </location>
</feature>
<dbReference type="PANTHER" id="PTHR30349:SF41">
    <property type="entry name" value="INTEGRASE_RECOMBINASE PROTEIN MJ0367-RELATED"/>
    <property type="match status" value="1"/>
</dbReference>
<feature type="region of interest" description="Disordered" evidence="5">
    <location>
        <begin position="359"/>
        <end position="381"/>
    </location>
</feature>
<evidence type="ECO:0000313" key="9">
    <source>
        <dbReference type="Proteomes" id="UP001500194"/>
    </source>
</evidence>
<evidence type="ECO:0000256" key="5">
    <source>
        <dbReference type="SAM" id="MobiDB-lite"/>
    </source>
</evidence>
<keyword evidence="3" id="KW-0233">DNA recombination</keyword>
<dbReference type="GO" id="GO:0006310">
    <property type="term" value="P:DNA recombination"/>
    <property type="evidence" value="ECO:0007669"/>
    <property type="project" value="UniProtKB-KW"/>
</dbReference>
<evidence type="ECO:0000256" key="4">
    <source>
        <dbReference type="PROSITE-ProRule" id="PRU01248"/>
    </source>
</evidence>
<feature type="domain" description="Core-binding (CB)" evidence="7">
    <location>
        <begin position="155"/>
        <end position="238"/>
    </location>
</feature>
<dbReference type="SUPFAM" id="SSF56349">
    <property type="entry name" value="DNA breaking-rejoining enzymes"/>
    <property type="match status" value="1"/>
</dbReference>
<evidence type="ECO:0008006" key="10">
    <source>
        <dbReference type="Google" id="ProtNLM"/>
    </source>
</evidence>
<feature type="region of interest" description="Disordered" evidence="5">
    <location>
        <begin position="82"/>
        <end position="101"/>
    </location>
</feature>
<feature type="compositionally biased region" description="Basic and acidic residues" evidence="5">
    <location>
        <begin position="131"/>
        <end position="142"/>
    </location>
</feature>
<dbReference type="Pfam" id="PF02899">
    <property type="entry name" value="Phage_int_SAM_1"/>
    <property type="match status" value="1"/>
</dbReference>
<comment type="caution">
    <text evidence="8">The sequence shown here is derived from an EMBL/GenBank/DDBJ whole genome shotgun (WGS) entry which is preliminary data.</text>
</comment>
<keyword evidence="2 4" id="KW-0238">DNA-binding</keyword>
<dbReference type="PROSITE" id="PS51898">
    <property type="entry name" value="TYR_RECOMBINASE"/>
    <property type="match status" value="1"/>
</dbReference>
<accession>A0AAV3T0K7</accession>
<evidence type="ECO:0000256" key="2">
    <source>
        <dbReference type="ARBA" id="ARBA00023125"/>
    </source>
</evidence>
<evidence type="ECO:0000256" key="1">
    <source>
        <dbReference type="ARBA" id="ARBA00022908"/>
    </source>
</evidence>
<evidence type="ECO:0000259" key="6">
    <source>
        <dbReference type="PROSITE" id="PS51898"/>
    </source>
</evidence>
<evidence type="ECO:0000259" key="7">
    <source>
        <dbReference type="PROSITE" id="PS51900"/>
    </source>
</evidence>
<dbReference type="Proteomes" id="UP001500194">
    <property type="component" value="Unassembled WGS sequence"/>
</dbReference>
<dbReference type="InterPro" id="IPR050090">
    <property type="entry name" value="Tyrosine_recombinase_XerCD"/>
</dbReference>
<evidence type="ECO:0000256" key="3">
    <source>
        <dbReference type="ARBA" id="ARBA00023172"/>
    </source>
</evidence>
<proteinExistence type="predicted"/>
<keyword evidence="1" id="KW-0229">DNA integration</keyword>
<dbReference type="InterPro" id="IPR044068">
    <property type="entry name" value="CB"/>
</dbReference>
<dbReference type="AlphaFoldDB" id="A0AAV3T0K7"/>
<dbReference type="GO" id="GO:0003677">
    <property type="term" value="F:DNA binding"/>
    <property type="evidence" value="ECO:0007669"/>
    <property type="project" value="UniProtKB-UniRule"/>
</dbReference>
<dbReference type="InterPro" id="IPR013762">
    <property type="entry name" value="Integrase-like_cat_sf"/>
</dbReference>
<dbReference type="PROSITE" id="PS51900">
    <property type="entry name" value="CB"/>
    <property type="match status" value="1"/>
</dbReference>